<evidence type="ECO:0000313" key="3">
    <source>
        <dbReference type="Proteomes" id="UP000612055"/>
    </source>
</evidence>
<dbReference type="EMBL" id="JAEHOE010000238">
    <property type="protein sequence ID" value="KAG2482261.1"/>
    <property type="molecule type" value="Genomic_DNA"/>
</dbReference>
<proteinExistence type="predicted"/>
<dbReference type="AlphaFoldDB" id="A0A836BMK9"/>
<evidence type="ECO:0000256" key="1">
    <source>
        <dbReference type="SAM" id="MobiDB-lite"/>
    </source>
</evidence>
<feature type="compositionally biased region" description="Low complexity" evidence="1">
    <location>
        <begin position="29"/>
        <end position="51"/>
    </location>
</feature>
<comment type="caution">
    <text evidence="2">The sequence shown here is derived from an EMBL/GenBank/DDBJ whole genome shotgun (WGS) entry which is preliminary data.</text>
</comment>
<gene>
    <name evidence="2" type="ORF">HYH03_018804</name>
</gene>
<feature type="region of interest" description="Disordered" evidence="1">
    <location>
        <begin position="432"/>
        <end position="462"/>
    </location>
</feature>
<feature type="compositionally biased region" description="Low complexity" evidence="1">
    <location>
        <begin position="120"/>
        <end position="137"/>
    </location>
</feature>
<feature type="region of interest" description="Disordered" evidence="1">
    <location>
        <begin position="84"/>
        <end position="183"/>
    </location>
</feature>
<reference evidence="2" key="1">
    <citation type="journal article" date="2020" name="bioRxiv">
        <title>Comparative genomics of Chlamydomonas.</title>
        <authorList>
            <person name="Craig R.J."/>
            <person name="Hasan A.R."/>
            <person name="Ness R.W."/>
            <person name="Keightley P.D."/>
        </authorList>
    </citation>
    <scope>NUCLEOTIDE SEQUENCE</scope>
    <source>
        <strain evidence="2">CCAP 11/70</strain>
    </source>
</reference>
<evidence type="ECO:0008006" key="4">
    <source>
        <dbReference type="Google" id="ProtNLM"/>
    </source>
</evidence>
<keyword evidence="3" id="KW-1185">Reference proteome</keyword>
<accession>A0A836BMK9</accession>
<feature type="region of interest" description="Disordered" evidence="1">
    <location>
        <begin position="27"/>
        <end position="53"/>
    </location>
</feature>
<sequence length="562" mass="59632">MLGLVFGPRTQACGLLRHRAKRQAASIVPRAASAGPAAPSASAPAVETPAPLSSCDGAATSQLLENLHERCQREPFAWTEAAGASETLTARPSAQPSPDPPLVLEEASGCPIPPAPSPASSPSSPSSASPRQPSCQPYTVPVSGAPKRAAAPPPPAASVAPSFVGKPHVGVPPPTPTPPSMSLATTEVTTETDEHCSATHPGSMCCTSTAVEKDSTATSCVVTVRTTVTLTDSRLHVASSELEELAWLAARDAAEEAVGALNRRSTRGPEGREERHRFVCNMLRHGRIRETTRMENGFGHVSYQVTLEDKTTGKRIRAAFKPRVEGDCEGWHRVPIEVAAYQLNLLLGMDVVPPAVTREDCDVDWTHYPMGGAFIYWCSNARQLDQVPMHEWSVPSAVLLSDTRILDVLIQNSDRHAGHFLYAEHWADGDYVGGPQGQGQQSRRGGAGSSPGGGGGGGGGSGGPLWRGRLSPVLIDHAAGFRADAFVSLDHENAFITGPTHRISARTYLRLRFLDAPSLRACMRGILSDEEVAALLARRDAVLAFFDSLVAEKGYDKVVLEA</sequence>
<evidence type="ECO:0000313" key="2">
    <source>
        <dbReference type="EMBL" id="KAG2482261.1"/>
    </source>
</evidence>
<feature type="compositionally biased region" description="Gly residues" evidence="1">
    <location>
        <begin position="445"/>
        <end position="462"/>
    </location>
</feature>
<dbReference type="OrthoDB" id="535594at2759"/>
<organism evidence="2 3">
    <name type="scientific">Edaphochlamys debaryana</name>
    <dbReference type="NCBI Taxonomy" id="47281"/>
    <lineage>
        <taxon>Eukaryota</taxon>
        <taxon>Viridiplantae</taxon>
        <taxon>Chlorophyta</taxon>
        <taxon>core chlorophytes</taxon>
        <taxon>Chlorophyceae</taxon>
        <taxon>CS clade</taxon>
        <taxon>Chlamydomonadales</taxon>
        <taxon>Chlamydomonadales incertae sedis</taxon>
        <taxon>Edaphochlamys</taxon>
    </lineage>
</organism>
<name>A0A836BMK9_9CHLO</name>
<protein>
    <recommendedName>
        <fullName evidence="4">PI3K/PI4K catalytic domain-containing protein</fullName>
    </recommendedName>
</protein>
<dbReference type="Proteomes" id="UP000612055">
    <property type="component" value="Unassembled WGS sequence"/>
</dbReference>
<feature type="compositionally biased region" description="Pro residues" evidence="1">
    <location>
        <begin position="170"/>
        <end position="179"/>
    </location>
</feature>